<dbReference type="PIRSF" id="PIRSF005644">
    <property type="entry name" value="Hdrgns_mtr_HypE"/>
    <property type="match status" value="1"/>
</dbReference>
<dbReference type="EMBL" id="JACJKX010000005">
    <property type="protein sequence ID" value="MBM6928393.1"/>
    <property type="molecule type" value="Genomic_DNA"/>
</dbReference>
<dbReference type="NCBIfam" id="TIGR02124">
    <property type="entry name" value="hypE"/>
    <property type="match status" value="1"/>
</dbReference>
<dbReference type="Pfam" id="PF02769">
    <property type="entry name" value="AIRS_C"/>
    <property type="match status" value="1"/>
</dbReference>
<dbReference type="RefSeq" id="WP_205049992.1">
    <property type="nucleotide sequence ID" value="NZ_JACJKX010000005.1"/>
</dbReference>
<accession>A0ABS2GRC6</accession>
<dbReference type="InterPro" id="IPR011854">
    <property type="entry name" value="HypE"/>
</dbReference>
<dbReference type="InterPro" id="IPR036676">
    <property type="entry name" value="PurM-like_C_sf"/>
</dbReference>
<evidence type="ECO:0000313" key="5">
    <source>
        <dbReference type="Proteomes" id="UP000777002"/>
    </source>
</evidence>
<evidence type="ECO:0000259" key="3">
    <source>
        <dbReference type="Pfam" id="PF02769"/>
    </source>
</evidence>
<dbReference type="PANTHER" id="PTHR30303">
    <property type="entry name" value="HYDROGENASE ISOENZYMES FORMATION PROTEIN HYPE"/>
    <property type="match status" value="1"/>
</dbReference>
<reference evidence="4 5" key="1">
    <citation type="journal article" date="2021" name="Sci. Rep.">
        <title>The distribution of antibiotic resistance genes in chicken gut microbiota commensals.</title>
        <authorList>
            <person name="Juricova H."/>
            <person name="Matiasovicova J."/>
            <person name="Kubasova T."/>
            <person name="Cejkova D."/>
            <person name="Rychlik I."/>
        </authorList>
    </citation>
    <scope>NUCLEOTIDE SEQUENCE [LARGE SCALE GENOMIC DNA]</scope>
    <source>
        <strain evidence="4 5">An562</strain>
    </source>
</reference>
<dbReference type="InterPro" id="IPR036921">
    <property type="entry name" value="PurM-like_N_sf"/>
</dbReference>
<name>A0ABS2GRC6_9BURK</name>
<dbReference type="SUPFAM" id="SSF56042">
    <property type="entry name" value="PurM C-terminal domain-like"/>
    <property type="match status" value="1"/>
</dbReference>
<comment type="caution">
    <text evidence="4">The sequence shown here is derived from an EMBL/GenBank/DDBJ whole genome shotgun (WGS) entry which is preliminary data.</text>
</comment>
<sequence>MSSIKPSYVRHLDLKGGRIEMTHGAGGLASAQLIEEIFARHFTNDWLDEGHDGAVLPPMKRPIAVSCDAHVISPLFFPGGDIGRLAVCGTVNDVAMCGAKPLYIAASFILEEGFALSDLNKIVESMAKSAKESHVAIVTGDTKVVEKGHSDGIYISTTGIGEKITDFPISGKNARPGDVILISGSMGDHGTAILSKRENMSFLTEIESDTAPLNDLIEKVLSAVPDIHVLRDPTRGGLAATLNEIAHQSGVGIFLNEESIPVKPSVAAACEFLGLDPLFVANEGKVIVICNPNDAQKVLRIMKVHPHGRDAAIIGEVTQENAGFVEMKTLLGGRRSVDWLNGEQLPRIC</sequence>
<evidence type="ECO:0000256" key="1">
    <source>
        <dbReference type="ARBA" id="ARBA00006243"/>
    </source>
</evidence>
<organism evidence="4 5">
    <name type="scientific">Parasutterella secunda</name>
    <dbReference type="NCBI Taxonomy" id="626947"/>
    <lineage>
        <taxon>Bacteria</taxon>
        <taxon>Pseudomonadati</taxon>
        <taxon>Pseudomonadota</taxon>
        <taxon>Betaproteobacteria</taxon>
        <taxon>Burkholderiales</taxon>
        <taxon>Sutterellaceae</taxon>
        <taxon>Parasutterella</taxon>
    </lineage>
</organism>
<dbReference type="InterPro" id="IPR010918">
    <property type="entry name" value="PurM-like_C_dom"/>
</dbReference>
<dbReference type="Pfam" id="PF00586">
    <property type="entry name" value="AIRS"/>
    <property type="match status" value="1"/>
</dbReference>
<evidence type="ECO:0000259" key="2">
    <source>
        <dbReference type="Pfam" id="PF00586"/>
    </source>
</evidence>
<dbReference type="PANTHER" id="PTHR30303:SF0">
    <property type="entry name" value="CARBAMOYL DEHYDRATASE HYPE"/>
    <property type="match status" value="1"/>
</dbReference>
<dbReference type="Proteomes" id="UP000777002">
    <property type="component" value="Unassembled WGS sequence"/>
</dbReference>
<dbReference type="InterPro" id="IPR016188">
    <property type="entry name" value="PurM-like_N"/>
</dbReference>
<dbReference type="CDD" id="cd02197">
    <property type="entry name" value="HypE"/>
    <property type="match status" value="1"/>
</dbReference>
<proteinExistence type="inferred from homology"/>
<gene>
    <name evidence="4" type="primary">hypE</name>
    <name evidence="4" type="ORF">H5985_03815</name>
</gene>
<feature type="domain" description="PurM-like N-terminal" evidence="2">
    <location>
        <begin position="50"/>
        <end position="162"/>
    </location>
</feature>
<protein>
    <submittedName>
        <fullName evidence="4">Hydrogenase expression/formation protein HypE</fullName>
    </submittedName>
</protein>
<keyword evidence="5" id="KW-1185">Reference proteome</keyword>
<dbReference type="Gene3D" id="3.30.1330.10">
    <property type="entry name" value="PurM-like, N-terminal domain"/>
    <property type="match status" value="1"/>
</dbReference>
<dbReference type="SUPFAM" id="SSF55326">
    <property type="entry name" value="PurM N-terminal domain-like"/>
    <property type="match status" value="1"/>
</dbReference>
<comment type="similarity">
    <text evidence="1">Belongs to the HypE family.</text>
</comment>
<evidence type="ECO:0000313" key="4">
    <source>
        <dbReference type="EMBL" id="MBM6928393.1"/>
    </source>
</evidence>
<feature type="domain" description="PurM-like C-terminal" evidence="3">
    <location>
        <begin position="175"/>
        <end position="326"/>
    </location>
</feature>
<dbReference type="Gene3D" id="3.90.650.10">
    <property type="entry name" value="PurM-like C-terminal domain"/>
    <property type="match status" value="1"/>
</dbReference>